<comment type="similarity">
    <text evidence="1">Belongs to the FAD-binding monooxygenase family.</text>
</comment>
<protein>
    <submittedName>
        <fullName evidence="5">Putative sterigmatocystin biosynthesis monooxygenase</fullName>
    </submittedName>
</protein>
<keyword evidence="2" id="KW-0285">Flavoprotein</keyword>
<dbReference type="GO" id="GO:0004499">
    <property type="term" value="F:N,N-dimethylaniline monooxygenase activity"/>
    <property type="evidence" value="ECO:0007669"/>
    <property type="project" value="InterPro"/>
</dbReference>
<dbReference type="InterPro" id="IPR020946">
    <property type="entry name" value="Flavin_mOase-like"/>
</dbReference>
<dbReference type="Gene3D" id="3.50.50.60">
    <property type="entry name" value="FAD/NAD(P)-binding domain"/>
    <property type="match status" value="2"/>
</dbReference>
<dbReference type="AlphaFoldDB" id="A0A8T9B344"/>
<dbReference type="InterPro" id="IPR036188">
    <property type="entry name" value="FAD/NAD-bd_sf"/>
</dbReference>
<sequence>MDNPSGIPTPMPSENATYSVSETSLGTTRHVRIVTIGAGASGINMIRTLREHLTDYEHVVYEKNPSLGGTWYENRYPGCTCDIPAHNYQFSWRHNPSWSTFFAGAPEIEKYLCTVCEEEKMGSSIKTLHQVKKAVWDEEKALWELEVQNLETGERFGDYGHFLLDATGILNNWKWPEIDGLHDFKGNLIHSANWPKDFEYAGKRVAVIGNGSSGVQIVPALQKDVKELTHCIRSPTWIVPPQQETLLTSNCSELFGKVEMDGNKFTPAQIEKFNSEPEYYLQFVKAIEEEINSKFSVMLSQHMKSRLGGDERLSKALIPAFPVGCRRLTPAVGYLEALTQNNVRVVTDSIIRVVPTGIEISTGEVIEVDAIVCATGFDVSFCPRFPIVGKNNKNLQDLWKENLPRAYMSNSVPGFPNYFMFLGPNAPIGHGSVFTITEHVAKYIASIIRKCQTESIKSIAPSEAALNDFYEHLETFMPRTAWSGTCRSWFKEGRESGPVTAVHPGSRIHWFHMLEQFRGEDFEYAYEKRNRFAYLGNGFSIKELGDGDKSWYLGAVKARI</sequence>
<accession>A0A8T9B344</accession>
<evidence type="ECO:0000256" key="2">
    <source>
        <dbReference type="ARBA" id="ARBA00022630"/>
    </source>
</evidence>
<dbReference type="InterPro" id="IPR051209">
    <property type="entry name" value="FAD-bind_Monooxygenase_sf"/>
</dbReference>
<evidence type="ECO:0000313" key="6">
    <source>
        <dbReference type="Proteomes" id="UP000469559"/>
    </source>
</evidence>
<keyword evidence="6" id="KW-1185">Reference proteome</keyword>
<dbReference type="Pfam" id="PF00743">
    <property type="entry name" value="FMO-like"/>
    <property type="match status" value="1"/>
</dbReference>
<dbReference type="OrthoDB" id="74360at2759"/>
<keyword evidence="3" id="KW-0274">FAD</keyword>
<keyword evidence="5" id="KW-0503">Monooxygenase</keyword>
<comment type="caution">
    <text evidence="5">The sequence shown here is derived from an EMBL/GenBank/DDBJ whole genome shotgun (WGS) entry which is preliminary data.</text>
</comment>
<dbReference type="GO" id="GO:0050661">
    <property type="term" value="F:NADP binding"/>
    <property type="evidence" value="ECO:0007669"/>
    <property type="project" value="InterPro"/>
</dbReference>
<evidence type="ECO:0000256" key="3">
    <source>
        <dbReference type="ARBA" id="ARBA00022827"/>
    </source>
</evidence>
<dbReference type="EMBL" id="QGMF01000691">
    <property type="protein sequence ID" value="TVY14430.1"/>
    <property type="molecule type" value="Genomic_DNA"/>
</dbReference>
<dbReference type="GO" id="GO:0050660">
    <property type="term" value="F:flavin adenine dinucleotide binding"/>
    <property type="evidence" value="ECO:0007669"/>
    <property type="project" value="InterPro"/>
</dbReference>
<name>A0A8T9B344_9HELO</name>
<dbReference type="PANTHER" id="PTHR42877:SF12">
    <property type="entry name" value="MONOOXYGENASE"/>
    <property type="match status" value="1"/>
</dbReference>
<reference evidence="5 6" key="1">
    <citation type="submission" date="2018-05" db="EMBL/GenBank/DDBJ databases">
        <title>Whole genome sequencing for identification of molecular markers to develop diagnostic detection tools for the regulated plant pathogen Lachnellula willkommii.</title>
        <authorList>
            <person name="Giroux E."/>
            <person name="Bilodeau G."/>
        </authorList>
    </citation>
    <scope>NUCLEOTIDE SEQUENCE [LARGE SCALE GENOMIC DNA]</scope>
    <source>
        <strain evidence="5 6">CBS 203.66</strain>
    </source>
</reference>
<keyword evidence="4" id="KW-0560">Oxidoreductase</keyword>
<gene>
    <name evidence="5" type="primary">stcW_10</name>
    <name evidence="5" type="ORF">LARI1_G007115</name>
</gene>
<dbReference type="SUPFAM" id="SSF51905">
    <property type="entry name" value="FAD/NAD(P)-binding domain"/>
    <property type="match status" value="2"/>
</dbReference>
<dbReference type="PANTHER" id="PTHR42877">
    <property type="entry name" value="L-ORNITHINE N(5)-MONOOXYGENASE-RELATED"/>
    <property type="match status" value="1"/>
</dbReference>
<evidence type="ECO:0000256" key="4">
    <source>
        <dbReference type="ARBA" id="ARBA00023002"/>
    </source>
</evidence>
<dbReference type="Pfam" id="PF13450">
    <property type="entry name" value="NAD_binding_8"/>
    <property type="match status" value="1"/>
</dbReference>
<evidence type="ECO:0000313" key="5">
    <source>
        <dbReference type="EMBL" id="TVY14430.1"/>
    </source>
</evidence>
<proteinExistence type="inferred from homology"/>
<evidence type="ECO:0000256" key="1">
    <source>
        <dbReference type="ARBA" id="ARBA00010139"/>
    </source>
</evidence>
<dbReference type="Proteomes" id="UP000469559">
    <property type="component" value="Unassembled WGS sequence"/>
</dbReference>
<organism evidence="5 6">
    <name type="scientific">Lachnellula arida</name>
    <dbReference type="NCBI Taxonomy" id="1316785"/>
    <lineage>
        <taxon>Eukaryota</taxon>
        <taxon>Fungi</taxon>
        <taxon>Dikarya</taxon>
        <taxon>Ascomycota</taxon>
        <taxon>Pezizomycotina</taxon>
        <taxon>Leotiomycetes</taxon>
        <taxon>Helotiales</taxon>
        <taxon>Lachnaceae</taxon>
        <taxon>Lachnellula</taxon>
    </lineage>
</organism>